<evidence type="ECO:0000256" key="5">
    <source>
        <dbReference type="ARBA" id="ARBA00023163"/>
    </source>
</evidence>
<organism evidence="9 10">
    <name type="scientific">Fusarium mangiferae</name>
    <name type="common">Mango malformation disease fungus</name>
    <dbReference type="NCBI Taxonomy" id="192010"/>
    <lineage>
        <taxon>Eukaryota</taxon>
        <taxon>Fungi</taxon>
        <taxon>Dikarya</taxon>
        <taxon>Ascomycota</taxon>
        <taxon>Pezizomycotina</taxon>
        <taxon>Sordariomycetes</taxon>
        <taxon>Hypocreomycetidae</taxon>
        <taxon>Hypocreales</taxon>
        <taxon>Nectriaceae</taxon>
        <taxon>Fusarium</taxon>
        <taxon>Fusarium fujikuroi species complex</taxon>
    </lineage>
</organism>
<feature type="compositionally biased region" description="Low complexity" evidence="7">
    <location>
        <begin position="126"/>
        <end position="138"/>
    </location>
</feature>
<dbReference type="SUPFAM" id="SSF57701">
    <property type="entry name" value="Zn2/Cys6 DNA-binding domain"/>
    <property type="match status" value="1"/>
</dbReference>
<gene>
    <name evidence="9" type="ORF">FMAN_13845</name>
</gene>
<keyword evidence="4" id="KW-0238">DNA-binding</keyword>
<dbReference type="InterPro" id="IPR001138">
    <property type="entry name" value="Zn2Cys6_DnaBD"/>
</dbReference>
<keyword evidence="10" id="KW-1185">Reference proteome</keyword>
<dbReference type="CDD" id="cd12148">
    <property type="entry name" value="fungal_TF_MHR"/>
    <property type="match status" value="1"/>
</dbReference>
<feature type="compositionally biased region" description="Acidic residues" evidence="7">
    <location>
        <begin position="656"/>
        <end position="667"/>
    </location>
</feature>
<dbReference type="SMART" id="SM00066">
    <property type="entry name" value="GAL4"/>
    <property type="match status" value="1"/>
</dbReference>
<dbReference type="PROSITE" id="PS50048">
    <property type="entry name" value="ZN2_CY6_FUNGAL_2"/>
    <property type="match status" value="1"/>
</dbReference>
<dbReference type="CDD" id="cd00067">
    <property type="entry name" value="GAL4"/>
    <property type="match status" value="1"/>
</dbReference>
<evidence type="ECO:0000256" key="6">
    <source>
        <dbReference type="ARBA" id="ARBA00023242"/>
    </source>
</evidence>
<keyword evidence="5" id="KW-0804">Transcription</keyword>
<keyword evidence="2" id="KW-0862">Zinc</keyword>
<reference evidence="10" key="1">
    <citation type="journal article" date="2016" name="Genome Biol. Evol.">
        <title>Comparative 'omics' of the Fusarium fujikuroi species complex highlights differences in genetic potential and metabolite synthesis.</title>
        <authorList>
            <person name="Niehaus E.-M."/>
            <person name="Muensterkoetter M."/>
            <person name="Proctor R.H."/>
            <person name="Brown D.W."/>
            <person name="Sharon A."/>
            <person name="Idan Y."/>
            <person name="Oren-Young L."/>
            <person name="Sieber C.M."/>
            <person name="Novak O."/>
            <person name="Pencik A."/>
            <person name="Tarkowska D."/>
            <person name="Hromadova K."/>
            <person name="Freeman S."/>
            <person name="Maymon M."/>
            <person name="Elazar M."/>
            <person name="Youssef S.A."/>
            <person name="El-Shabrawy E.S.M."/>
            <person name="Shalaby A.B.A."/>
            <person name="Houterman P."/>
            <person name="Brock N.L."/>
            <person name="Burkhardt I."/>
            <person name="Tsavkelova E.A."/>
            <person name="Dickschat J.S."/>
            <person name="Galuszka P."/>
            <person name="Gueldener U."/>
            <person name="Tudzynski B."/>
        </authorList>
    </citation>
    <scope>NUCLEOTIDE SEQUENCE [LARGE SCALE GENOMIC DNA]</scope>
    <source>
        <strain evidence="10">MRC7560</strain>
    </source>
</reference>
<dbReference type="Gene3D" id="4.10.240.10">
    <property type="entry name" value="Zn(2)-C6 fungal-type DNA-binding domain"/>
    <property type="match status" value="1"/>
</dbReference>
<feature type="compositionally biased region" description="Basic residues" evidence="7">
    <location>
        <begin position="46"/>
        <end position="55"/>
    </location>
</feature>
<dbReference type="PROSITE" id="PS00463">
    <property type="entry name" value="ZN2_CY6_FUNGAL_1"/>
    <property type="match status" value="1"/>
</dbReference>
<evidence type="ECO:0000256" key="1">
    <source>
        <dbReference type="ARBA" id="ARBA00022723"/>
    </source>
</evidence>
<evidence type="ECO:0000256" key="3">
    <source>
        <dbReference type="ARBA" id="ARBA00023015"/>
    </source>
</evidence>
<feature type="domain" description="Zn(2)-C6 fungal-type" evidence="8">
    <location>
        <begin position="8"/>
        <end position="39"/>
    </location>
</feature>
<dbReference type="PANTHER" id="PTHR47171">
    <property type="entry name" value="FARA-RELATED"/>
    <property type="match status" value="1"/>
</dbReference>
<evidence type="ECO:0000256" key="7">
    <source>
        <dbReference type="SAM" id="MobiDB-lite"/>
    </source>
</evidence>
<keyword evidence="3" id="KW-0805">Transcription regulation</keyword>
<dbReference type="InterPro" id="IPR052073">
    <property type="entry name" value="Amide_Lactam_Regulators"/>
</dbReference>
<evidence type="ECO:0000313" key="10">
    <source>
        <dbReference type="Proteomes" id="UP000184255"/>
    </source>
</evidence>
<proteinExistence type="predicted"/>
<dbReference type="GO" id="GO:0008270">
    <property type="term" value="F:zinc ion binding"/>
    <property type="evidence" value="ECO:0007669"/>
    <property type="project" value="InterPro"/>
</dbReference>
<dbReference type="AlphaFoldDB" id="A0A1L7TIF0"/>
<dbReference type="GO" id="GO:0003677">
    <property type="term" value="F:DNA binding"/>
    <property type="evidence" value="ECO:0007669"/>
    <property type="project" value="UniProtKB-KW"/>
</dbReference>
<dbReference type="EMBL" id="FCQH01000007">
    <property type="protein sequence ID" value="CVK95923.1"/>
    <property type="molecule type" value="Genomic_DNA"/>
</dbReference>
<dbReference type="Pfam" id="PF00172">
    <property type="entry name" value="Zn_clus"/>
    <property type="match status" value="1"/>
</dbReference>
<dbReference type="VEuPathDB" id="FungiDB:FMAN_13845"/>
<dbReference type="InterPro" id="IPR036864">
    <property type="entry name" value="Zn2-C6_fun-type_DNA-bd_sf"/>
</dbReference>
<dbReference type="PANTHER" id="PTHR47171:SF1">
    <property type="entry name" value="ZN(II)2CYS6 TRANSCRIPTION FACTOR (EUROFUNG)"/>
    <property type="match status" value="1"/>
</dbReference>
<keyword evidence="1" id="KW-0479">Metal-binding</keyword>
<keyword evidence="6" id="KW-0539">Nucleus</keyword>
<dbReference type="GO" id="GO:0000981">
    <property type="term" value="F:DNA-binding transcription factor activity, RNA polymerase II-specific"/>
    <property type="evidence" value="ECO:0007669"/>
    <property type="project" value="InterPro"/>
</dbReference>
<feature type="region of interest" description="Disordered" evidence="7">
    <location>
        <begin position="46"/>
        <end position="87"/>
    </location>
</feature>
<dbReference type="RefSeq" id="XP_041683736.1">
    <property type="nucleotide sequence ID" value="XM_041833365.1"/>
</dbReference>
<feature type="region of interest" description="Disordered" evidence="7">
    <location>
        <begin position="120"/>
        <end position="143"/>
    </location>
</feature>
<sequence>MPVRTAIACRRCHSRKIKCLAPNGVPCLNCDSAGADCQLIDSRRGKYPRHRRLRTAKSLPVNKATEANETLQSSSSSSNPPPISLSPRHVVHLPALASPSTSHRGAEFDATDAHETLVAADSGDGNTNAANINSTATTHDTPESPGFLYARIAENSANNNSTSTITDTNRTAFLGEAFSLSYVVHNVIGPLFSSSSTHPHRLHFPLTCHGDGGSDPRSRVDIVTCQISHLRSQRLLYFPCRETLHLLLDCYFEAFHPAFPILDESSFRRATDAGETSLIVLSALLMVAVSICTTDVLQQNGSVSRYGARSIYYHQAKALYDADQEPSKVDIILGTFLMSFWWGGPNDPKDSWHWLGITSNLATSLGMHRSTRNSSVDSKTAARWKRIWWSIYIRENLVSGSIGKPRHISDSDWDVEAPTEEDLESVVSSERPERTAYFIYMAHLSKIFGGILSSRYAASKPVDSSKESEELEHDLQRFRSELPETMVYKGLGPDQQGLWAAMLAMATCYATILLCRPHNEDQTGENCRWGNRRKAFDAANEITRITEDILADSAGRLCQIHTIPALFNALAMHLLSLCESRELENFQVRKGLAEARSDICMLGLEVLQESWPVGRWVYRLFAMIRNRMREYAQPEPSGMVNHPAPSHPSAQQEADREVEDSRDDIQEDTQGWQSHDSAEQDVVAAWLPTPLYSAETFSPHQFLDLTAQSLLLEDYIPDIFTFN</sequence>
<evidence type="ECO:0000313" key="9">
    <source>
        <dbReference type="EMBL" id="CVK95923.1"/>
    </source>
</evidence>
<protein>
    <submittedName>
        <fullName evidence="9">Related to cutinase transcription factor 1 beta</fullName>
    </submittedName>
</protein>
<accession>A0A1L7TIF0</accession>
<dbReference type="GO" id="GO:0006351">
    <property type="term" value="P:DNA-templated transcription"/>
    <property type="evidence" value="ECO:0007669"/>
    <property type="project" value="InterPro"/>
</dbReference>
<feature type="region of interest" description="Disordered" evidence="7">
    <location>
        <begin position="634"/>
        <end position="677"/>
    </location>
</feature>
<evidence type="ECO:0000256" key="4">
    <source>
        <dbReference type="ARBA" id="ARBA00023125"/>
    </source>
</evidence>
<dbReference type="Proteomes" id="UP000184255">
    <property type="component" value="Unassembled WGS sequence"/>
</dbReference>
<comment type="caution">
    <text evidence="9">The sequence shown here is derived from an EMBL/GenBank/DDBJ whole genome shotgun (WGS) entry which is preliminary data.</text>
</comment>
<dbReference type="InterPro" id="IPR007219">
    <property type="entry name" value="XnlR_reg_dom"/>
</dbReference>
<name>A0A1L7TIF0_FUSMA</name>
<evidence type="ECO:0000256" key="2">
    <source>
        <dbReference type="ARBA" id="ARBA00022833"/>
    </source>
</evidence>
<evidence type="ECO:0000259" key="8">
    <source>
        <dbReference type="PROSITE" id="PS50048"/>
    </source>
</evidence>
<dbReference type="Pfam" id="PF04082">
    <property type="entry name" value="Fungal_trans"/>
    <property type="match status" value="1"/>
</dbReference>
<dbReference type="SMART" id="SM00906">
    <property type="entry name" value="Fungal_trans"/>
    <property type="match status" value="1"/>
</dbReference>
<dbReference type="GeneID" id="65093094"/>